<feature type="domain" description="Zn(2)-C6 fungal-type" evidence="2">
    <location>
        <begin position="9"/>
        <end position="37"/>
    </location>
</feature>
<dbReference type="Pfam" id="PF11951">
    <property type="entry name" value="Fungal_trans_2"/>
    <property type="match status" value="1"/>
</dbReference>
<evidence type="ECO:0000259" key="2">
    <source>
        <dbReference type="PROSITE" id="PS50048"/>
    </source>
</evidence>
<sequence length="456" mass="52205">MVGVPRSGGCSFCIKRRVKCDEARPACSKCQKYGIECPGYEKVLKFVAGKNHRSRPQNRHARPPQILALLEKERRITIPTTISSPNLYPAQYLSFLIEDISWSNSAISDVLFMRRWLSCITTLLGTNHALDKAIRCFTTHYFGKLSRNEQMVRYSRTAYGEALSGLQKTLNSFSDVTSSETLSAATLLCLYEFFAPTRRDARMKHADGIGRLIRLRGPQRHKSEFDNIMLVLVRGILVMEALFSGKDCFLEAEEWRSINTDTTNQHTPSQLFLMVDEFSKYQTMFPRLVKEAYATREAYAAGLANPMEVMSLVNRTLDLHYRLLTWFEQFTASVDLPKEVPSSLNDPLYPIVYRYSDPTLATIFCGYYATVIILQEILRFCQYDVDYTRETSTLMDNICKSIEYIDGTGIWGPYRAGFALRIAYEVGPPETKLWVKNWLGRFNKIFGATDPQHYPA</sequence>
<evidence type="ECO:0000313" key="4">
    <source>
        <dbReference type="Proteomes" id="UP000250140"/>
    </source>
</evidence>
<dbReference type="Pfam" id="PF00172">
    <property type="entry name" value="Zn_clus"/>
    <property type="match status" value="1"/>
</dbReference>
<dbReference type="PROSITE" id="PS50048">
    <property type="entry name" value="ZN2_CY6_FUNGAL_2"/>
    <property type="match status" value="1"/>
</dbReference>
<dbReference type="Proteomes" id="UP000250140">
    <property type="component" value="Unassembled WGS sequence"/>
</dbReference>
<name>A0A8E2FB09_9PEZI</name>
<dbReference type="PANTHER" id="PTHR38111:SF5">
    <property type="entry name" value="TRANSCRIPTION FACTOR DOMAIN-CONTAINING PROTEIN"/>
    <property type="match status" value="1"/>
</dbReference>
<protein>
    <submittedName>
        <fullName evidence="3">Putative C6 finger domain protein</fullName>
    </submittedName>
</protein>
<evidence type="ECO:0000256" key="1">
    <source>
        <dbReference type="ARBA" id="ARBA00023242"/>
    </source>
</evidence>
<dbReference type="CDD" id="cd00067">
    <property type="entry name" value="GAL4"/>
    <property type="match status" value="1"/>
</dbReference>
<reference evidence="3 4" key="1">
    <citation type="journal article" date="2016" name="Nat. Commun.">
        <title>Ectomycorrhizal ecology is imprinted in the genome of the dominant symbiotic fungus Cenococcum geophilum.</title>
        <authorList>
            <consortium name="DOE Joint Genome Institute"/>
            <person name="Peter M."/>
            <person name="Kohler A."/>
            <person name="Ohm R.A."/>
            <person name="Kuo A."/>
            <person name="Krutzmann J."/>
            <person name="Morin E."/>
            <person name="Arend M."/>
            <person name="Barry K.W."/>
            <person name="Binder M."/>
            <person name="Choi C."/>
            <person name="Clum A."/>
            <person name="Copeland A."/>
            <person name="Grisel N."/>
            <person name="Haridas S."/>
            <person name="Kipfer T."/>
            <person name="LaButti K."/>
            <person name="Lindquist E."/>
            <person name="Lipzen A."/>
            <person name="Maire R."/>
            <person name="Meier B."/>
            <person name="Mihaltcheva S."/>
            <person name="Molinier V."/>
            <person name="Murat C."/>
            <person name="Poggeler S."/>
            <person name="Quandt C.A."/>
            <person name="Sperisen C."/>
            <person name="Tritt A."/>
            <person name="Tisserant E."/>
            <person name="Crous P.W."/>
            <person name="Henrissat B."/>
            <person name="Nehls U."/>
            <person name="Egli S."/>
            <person name="Spatafora J.W."/>
            <person name="Grigoriev I.V."/>
            <person name="Martin F.M."/>
        </authorList>
    </citation>
    <scope>NUCLEOTIDE SEQUENCE [LARGE SCALE GENOMIC DNA]</scope>
    <source>
        <strain evidence="3 4">CBS 207.34</strain>
    </source>
</reference>
<evidence type="ECO:0000313" key="3">
    <source>
        <dbReference type="EMBL" id="OCL13168.1"/>
    </source>
</evidence>
<dbReference type="InterPro" id="IPR053178">
    <property type="entry name" value="Osmoadaptation_assoc"/>
</dbReference>
<accession>A0A8E2FB09</accession>
<dbReference type="InterPro" id="IPR036864">
    <property type="entry name" value="Zn2-C6_fun-type_DNA-bd_sf"/>
</dbReference>
<dbReference type="AlphaFoldDB" id="A0A8E2FB09"/>
<dbReference type="GO" id="GO:0008270">
    <property type="term" value="F:zinc ion binding"/>
    <property type="evidence" value="ECO:0007669"/>
    <property type="project" value="InterPro"/>
</dbReference>
<dbReference type="Gene3D" id="4.10.240.10">
    <property type="entry name" value="Zn(2)-C6 fungal-type DNA-binding domain"/>
    <property type="match status" value="1"/>
</dbReference>
<dbReference type="OrthoDB" id="4314040at2759"/>
<dbReference type="InterPro" id="IPR001138">
    <property type="entry name" value="Zn2Cys6_DnaBD"/>
</dbReference>
<keyword evidence="4" id="KW-1185">Reference proteome</keyword>
<dbReference type="InterPro" id="IPR021858">
    <property type="entry name" value="Fun_TF"/>
</dbReference>
<proteinExistence type="predicted"/>
<gene>
    <name evidence="3" type="ORF">AOQ84DRAFT_416929</name>
</gene>
<keyword evidence="1" id="KW-0539">Nucleus</keyword>
<dbReference type="EMBL" id="KV748776">
    <property type="protein sequence ID" value="OCL13168.1"/>
    <property type="molecule type" value="Genomic_DNA"/>
</dbReference>
<dbReference type="PANTHER" id="PTHR38111">
    <property type="entry name" value="ZN(2)-C6 FUNGAL-TYPE DOMAIN-CONTAINING PROTEIN-RELATED"/>
    <property type="match status" value="1"/>
</dbReference>
<organism evidence="3 4">
    <name type="scientific">Glonium stellatum</name>
    <dbReference type="NCBI Taxonomy" id="574774"/>
    <lineage>
        <taxon>Eukaryota</taxon>
        <taxon>Fungi</taxon>
        <taxon>Dikarya</taxon>
        <taxon>Ascomycota</taxon>
        <taxon>Pezizomycotina</taxon>
        <taxon>Dothideomycetes</taxon>
        <taxon>Pleosporomycetidae</taxon>
        <taxon>Gloniales</taxon>
        <taxon>Gloniaceae</taxon>
        <taxon>Glonium</taxon>
    </lineage>
</organism>
<dbReference type="GO" id="GO:0000981">
    <property type="term" value="F:DNA-binding transcription factor activity, RNA polymerase II-specific"/>
    <property type="evidence" value="ECO:0007669"/>
    <property type="project" value="InterPro"/>
</dbReference>
<dbReference type="SMART" id="SM00066">
    <property type="entry name" value="GAL4"/>
    <property type="match status" value="1"/>
</dbReference>
<dbReference type="SUPFAM" id="SSF57701">
    <property type="entry name" value="Zn2/Cys6 DNA-binding domain"/>
    <property type="match status" value="1"/>
</dbReference>